<sequence length="213" mass="24708">MDTLEDIVKRFQKEMTERYNSCVGSYNRSTIGNEGKPNRKFFVILFTDIQMSVKFLQEVGLMKTSAKCKKCGIQMKLNTKCDKWRCNKKSCNTQLTTRYESLFNNSNLTYEEIMFLLYEILNNMPGNNIKQEYNFDDHTLKLLTQPVAEDATSKKRFLTSWVSAVMENCSESTDIIRFVLSSQLQSVRMLPMRFMMRLVASLLMALLDGLISS</sequence>
<comment type="caution">
    <text evidence="1">The sequence shown here is derived from an EMBL/GenBank/DDBJ whole genome shotgun (WGS) entry which is preliminary data.</text>
</comment>
<accession>A0ABQ8SM95</accession>
<dbReference type="Proteomes" id="UP001148838">
    <property type="component" value="Unassembled WGS sequence"/>
</dbReference>
<name>A0ABQ8SM95_PERAM</name>
<proteinExistence type="predicted"/>
<keyword evidence="2" id="KW-1185">Reference proteome</keyword>
<protein>
    <submittedName>
        <fullName evidence="1">Uncharacterized protein</fullName>
    </submittedName>
</protein>
<gene>
    <name evidence="1" type="ORF">ANN_23142</name>
</gene>
<reference evidence="1 2" key="1">
    <citation type="journal article" date="2022" name="Allergy">
        <title>Genome assembly and annotation of Periplaneta americana reveal a comprehensive cockroach allergen profile.</title>
        <authorList>
            <person name="Wang L."/>
            <person name="Xiong Q."/>
            <person name="Saelim N."/>
            <person name="Wang L."/>
            <person name="Nong W."/>
            <person name="Wan A.T."/>
            <person name="Shi M."/>
            <person name="Liu X."/>
            <person name="Cao Q."/>
            <person name="Hui J.H.L."/>
            <person name="Sookrung N."/>
            <person name="Leung T.F."/>
            <person name="Tungtrongchitr A."/>
            <person name="Tsui S.K.W."/>
        </authorList>
    </citation>
    <scope>NUCLEOTIDE SEQUENCE [LARGE SCALE GENOMIC DNA]</scope>
    <source>
        <strain evidence="1">PWHHKU_190912</strain>
    </source>
</reference>
<dbReference type="EMBL" id="JAJSOF020000025">
    <property type="protein sequence ID" value="KAJ4434580.1"/>
    <property type="molecule type" value="Genomic_DNA"/>
</dbReference>
<evidence type="ECO:0000313" key="1">
    <source>
        <dbReference type="EMBL" id="KAJ4434580.1"/>
    </source>
</evidence>
<organism evidence="1 2">
    <name type="scientific">Periplaneta americana</name>
    <name type="common">American cockroach</name>
    <name type="synonym">Blatta americana</name>
    <dbReference type="NCBI Taxonomy" id="6978"/>
    <lineage>
        <taxon>Eukaryota</taxon>
        <taxon>Metazoa</taxon>
        <taxon>Ecdysozoa</taxon>
        <taxon>Arthropoda</taxon>
        <taxon>Hexapoda</taxon>
        <taxon>Insecta</taxon>
        <taxon>Pterygota</taxon>
        <taxon>Neoptera</taxon>
        <taxon>Polyneoptera</taxon>
        <taxon>Dictyoptera</taxon>
        <taxon>Blattodea</taxon>
        <taxon>Blattoidea</taxon>
        <taxon>Blattidae</taxon>
        <taxon>Blattinae</taxon>
        <taxon>Periplaneta</taxon>
    </lineage>
</organism>
<evidence type="ECO:0000313" key="2">
    <source>
        <dbReference type="Proteomes" id="UP001148838"/>
    </source>
</evidence>